<evidence type="ECO:0000256" key="3">
    <source>
        <dbReference type="ARBA" id="ARBA00022525"/>
    </source>
</evidence>
<evidence type="ECO:0000256" key="6">
    <source>
        <dbReference type="ARBA" id="ARBA00023180"/>
    </source>
</evidence>
<feature type="domain" description="GH18" evidence="7">
    <location>
        <begin position="1"/>
        <end position="398"/>
    </location>
</feature>
<organism evidence="8 9">
    <name type="scientific">Ranatra chinensis</name>
    <dbReference type="NCBI Taxonomy" id="642074"/>
    <lineage>
        <taxon>Eukaryota</taxon>
        <taxon>Metazoa</taxon>
        <taxon>Ecdysozoa</taxon>
        <taxon>Arthropoda</taxon>
        <taxon>Hexapoda</taxon>
        <taxon>Insecta</taxon>
        <taxon>Pterygota</taxon>
        <taxon>Neoptera</taxon>
        <taxon>Paraneoptera</taxon>
        <taxon>Hemiptera</taxon>
        <taxon>Heteroptera</taxon>
        <taxon>Panheteroptera</taxon>
        <taxon>Nepomorpha</taxon>
        <taxon>Nepidae</taxon>
        <taxon>Ranatrinae</taxon>
        <taxon>Ranatra</taxon>
    </lineage>
</organism>
<gene>
    <name evidence="8" type="ORF">AAG570_005064</name>
</gene>
<protein>
    <recommendedName>
        <fullName evidence="7">GH18 domain-containing protein</fullName>
    </recommendedName>
</protein>
<dbReference type="InterPro" id="IPR017853">
    <property type="entry name" value="GH"/>
</dbReference>
<name>A0ABD0Y098_9HEMI</name>
<evidence type="ECO:0000256" key="5">
    <source>
        <dbReference type="ARBA" id="ARBA00023157"/>
    </source>
</evidence>
<proteinExistence type="inferred from homology"/>
<accession>A0ABD0Y098</accession>
<comment type="caution">
    <text evidence="8">The sequence shown here is derived from an EMBL/GenBank/DDBJ whole genome shotgun (WGS) entry which is preliminary data.</text>
</comment>
<evidence type="ECO:0000256" key="1">
    <source>
        <dbReference type="ARBA" id="ARBA00004613"/>
    </source>
</evidence>
<evidence type="ECO:0000259" key="7">
    <source>
        <dbReference type="PROSITE" id="PS51910"/>
    </source>
</evidence>
<dbReference type="AlphaFoldDB" id="A0ABD0Y098"/>
<dbReference type="InterPro" id="IPR011583">
    <property type="entry name" value="Chitinase_II/V-like_cat"/>
</dbReference>
<sequence length="398" mass="44665">SGLAKVTVEELKPGLNYCTHLLYGFAGIDDDDYHIEPIDKKLDLDKGKAQYRAVTGLKRSNPGLQIILSIGGLEDHDDPEKYLELLEKPERRTKFVNSVAEYLRQFDFDGVDLAWQFPQKNEKYESYTFGSIWHKVKKTFGYGVDNKAAEHRDQFTALVREMKAALRADGHSLSIGVLPHVNATVYYDIRTIMPYIDMVNLWTVDLRTPDRSPQQADYTAPLYFMYGRLEHQNVDYLVKYWLDHGCEPSKLIVGIPTYGRSWKMTKDSAVSGVPPLVADGPGHKGTHTKVDGLLAYYETCTRLVSPDNPSAPSTMLRRIVDPSKKLGTYAYRLPDKAAGEKEGLWVSFEEPETAGIKGGYIRSKGLGGAALIDIALDDSKGMCEGIKFPILRAVKMNM</sequence>
<dbReference type="Gene3D" id="3.10.50.10">
    <property type="match status" value="1"/>
</dbReference>
<dbReference type="EMBL" id="JBFDAA010000017">
    <property type="protein sequence ID" value="KAL1116592.1"/>
    <property type="molecule type" value="Genomic_DNA"/>
</dbReference>
<dbReference type="SMART" id="SM00636">
    <property type="entry name" value="Glyco_18"/>
    <property type="match status" value="1"/>
</dbReference>
<comment type="subcellular location">
    <subcellularLocation>
        <location evidence="1">Secreted</location>
    </subcellularLocation>
</comment>
<keyword evidence="6" id="KW-0325">Glycoprotein</keyword>
<dbReference type="Gene3D" id="3.20.20.80">
    <property type="entry name" value="Glycosidases"/>
    <property type="match status" value="1"/>
</dbReference>
<feature type="non-terminal residue" evidence="8">
    <location>
        <position position="1"/>
    </location>
</feature>
<dbReference type="InterPro" id="IPR001223">
    <property type="entry name" value="Glyco_hydro18_cat"/>
</dbReference>
<evidence type="ECO:0000256" key="2">
    <source>
        <dbReference type="ARBA" id="ARBA00006606"/>
    </source>
</evidence>
<dbReference type="Pfam" id="PF00704">
    <property type="entry name" value="Glyco_hydro_18"/>
    <property type="match status" value="1"/>
</dbReference>
<dbReference type="PANTHER" id="PTHR11177:SF235">
    <property type="entry name" value="CHITINASE-LIKE PROTEIN IDGF1-RELATED"/>
    <property type="match status" value="1"/>
</dbReference>
<dbReference type="PROSITE" id="PS51910">
    <property type="entry name" value="GH18_2"/>
    <property type="match status" value="1"/>
</dbReference>
<keyword evidence="3" id="KW-0964">Secreted</keyword>
<keyword evidence="4" id="KW-0732">Signal</keyword>
<dbReference type="FunFam" id="3.20.20.80:FF:000071">
    <property type="entry name" value="Imaginal disc growth factor"/>
    <property type="match status" value="1"/>
</dbReference>
<evidence type="ECO:0000313" key="9">
    <source>
        <dbReference type="Proteomes" id="UP001558652"/>
    </source>
</evidence>
<comment type="similarity">
    <text evidence="2">Belongs to the glycosyl hydrolase 18 family. IDGF subfamily.</text>
</comment>
<reference evidence="8 9" key="1">
    <citation type="submission" date="2024-07" db="EMBL/GenBank/DDBJ databases">
        <title>Chromosome-level genome assembly of the water stick insect Ranatra chinensis (Heteroptera: Nepidae).</title>
        <authorList>
            <person name="Liu X."/>
        </authorList>
    </citation>
    <scope>NUCLEOTIDE SEQUENCE [LARGE SCALE GENOMIC DNA]</scope>
    <source>
        <strain evidence="8">Cailab_2021Rc</strain>
        <tissue evidence="8">Muscle</tissue>
    </source>
</reference>
<dbReference type="SUPFAM" id="SSF54556">
    <property type="entry name" value="Chitinase insertion domain"/>
    <property type="match status" value="1"/>
</dbReference>
<evidence type="ECO:0000313" key="8">
    <source>
        <dbReference type="EMBL" id="KAL1116592.1"/>
    </source>
</evidence>
<dbReference type="Proteomes" id="UP001558652">
    <property type="component" value="Unassembled WGS sequence"/>
</dbReference>
<evidence type="ECO:0000256" key="4">
    <source>
        <dbReference type="ARBA" id="ARBA00022729"/>
    </source>
</evidence>
<dbReference type="PANTHER" id="PTHR11177">
    <property type="entry name" value="CHITINASE"/>
    <property type="match status" value="1"/>
</dbReference>
<keyword evidence="9" id="KW-1185">Reference proteome</keyword>
<dbReference type="InterPro" id="IPR050314">
    <property type="entry name" value="Glycosyl_Hydrlase_18"/>
</dbReference>
<dbReference type="InterPro" id="IPR029070">
    <property type="entry name" value="Chitinase_insertion_sf"/>
</dbReference>
<keyword evidence="5" id="KW-1015">Disulfide bond</keyword>
<dbReference type="GO" id="GO:0005576">
    <property type="term" value="C:extracellular region"/>
    <property type="evidence" value="ECO:0007669"/>
    <property type="project" value="UniProtKB-SubCell"/>
</dbReference>
<dbReference type="SUPFAM" id="SSF51445">
    <property type="entry name" value="(Trans)glycosidases"/>
    <property type="match status" value="1"/>
</dbReference>